<organism evidence="6 7">
    <name type="scientific">Micromonospora harpali</name>
    <dbReference type="NCBI Taxonomy" id="1490225"/>
    <lineage>
        <taxon>Bacteria</taxon>
        <taxon>Bacillati</taxon>
        <taxon>Actinomycetota</taxon>
        <taxon>Actinomycetes</taxon>
        <taxon>Micromonosporales</taxon>
        <taxon>Micromonosporaceae</taxon>
        <taxon>Micromonospora</taxon>
    </lineage>
</organism>
<dbReference type="Proteomes" id="UP001596207">
    <property type="component" value="Unassembled WGS sequence"/>
</dbReference>
<keyword evidence="2 4" id="KW-0238">DNA-binding</keyword>
<dbReference type="InterPro" id="IPR041347">
    <property type="entry name" value="MftR_C"/>
</dbReference>
<dbReference type="InterPro" id="IPR009057">
    <property type="entry name" value="Homeodomain-like_sf"/>
</dbReference>
<dbReference type="Pfam" id="PF17754">
    <property type="entry name" value="TetR_C_14"/>
    <property type="match status" value="1"/>
</dbReference>
<reference evidence="7" key="1">
    <citation type="journal article" date="2019" name="Int. J. Syst. Evol. Microbiol.">
        <title>The Global Catalogue of Microorganisms (GCM) 10K type strain sequencing project: providing services to taxonomists for standard genome sequencing and annotation.</title>
        <authorList>
            <consortium name="The Broad Institute Genomics Platform"/>
            <consortium name="The Broad Institute Genome Sequencing Center for Infectious Disease"/>
            <person name="Wu L."/>
            <person name="Ma J."/>
        </authorList>
    </citation>
    <scope>NUCLEOTIDE SEQUENCE [LARGE SCALE GENOMIC DNA]</scope>
    <source>
        <strain evidence="7">CGMCC 4.7173</strain>
    </source>
</reference>
<dbReference type="PRINTS" id="PR00455">
    <property type="entry name" value="HTHTETR"/>
</dbReference>
<keyword evidence="3" id="KW-0804">Transcription</keyword>
<dbReference type="PANTHER" id="PTHR30055">
    <property type="entry name" value="HTH-TYPE TRANSCRIPTIONAL REGULATOR RUTR"/>
    <property type="match status" value="1"/>
</dbReference>
<evidence type="ECO:0000256" key="2">
    <source>
        <dbReference type="ARBA" id="ARBA00023125"/>
    </source>
</evidence>
<dbReference type="InterPro" id="IPR050109">
    <property type="entry name" value="HTH-type_TetR-like_transc_reg"/>
</dbReference>
<sequence length="194" mass="20589">MSEGDLSLRDRARRAVRAEIVDAALGVFLSQGFEATTVEEIAQAAGISRRSYFRYFASKDEALAEALACTGRAVAEALTGRPSGESPWDALRRAFDPLLEQAGRDPNAKALGRLMLERPSIRQGKDAVWQSEIAAALKPRLPADGGDASLRAQALAASAIACLHAAQAQWLSPDEHADLGALLDTSMAAVHPLA</sequence>
<evidence type="ECO:0000313" key="7">
    <source>
        <dbReference type="Proteomes" id="UP001596207"/>
    </source>
</evidence>
<name>A0ABW1HNV7_9ACTN</name>
<evidence type="ECO:0000313" key="6">
    <source>
        <dbReference type="EMBL" id="MFC5942249.1"/>
    </source>
</evidence>
<evidence type="ECO:0000256" key="1">
    <source>
        <dbReference type="ARBA" id="ARBA00023015"/>
    </source>
</evidence>
<dbReference type="PANTHER" id="PTHR30055:SF238">
    <property type="entry name" value="MYCOFACTOCIN BIOSYNTHESIS TRANSCRIPTIONAL REGULATOR MFTR-RELATED"/>
    <property type="match status" value="1"/>
</dbReference>
<evidence type="ECO:0000256" key="3">
    <source>
        <dbReference type="ARBA" id="ARBA00023163"/>
    </source>
</evidence>
<keyword evidence="1" id="KW-0805">Transcription regulation</keyword>
<dbReference type="RefSeq" id="WP_282325244.1">
    <property type="nucleotide sequence ID" value="NZ_CP158970.1"/>
</dbReference>
<dbReference type="InterPro" id="IPR001647">
    <property type="entry name" value="HTH_TetR"/>
</dbReference>
<dbReference type="PROSITE" id="PS50977">
    <property type="entry name" value="HTH_TETR_2"/>
    <property type="match status" value="1"/>
</dbReference>
<proteinExistence type="predicted"/>
<dbReference type="EMBL" id="JBHSQQ010000056">
    <property type="protein sequence ID" value="MFC5942249.1"/>
    <property type="molecule type" value="Genomic_DNA"/>
</dbReference>
<evidence type="ECO:0000256" key="4">
    <source>
        <dbReference type="PROSITE-ProRule" id="PRU00335"/>
    </source>
</evidence>
<evidence type="ECO:0000259" key="5">
    <source>
        <dbReference type="PROSITE" id="PS50977"/>
    </source>
</evidence>
<feature type="DNA-binding region" description="H-T-H motif" evidence="4">
    <location>
        <begin position="37"/>
        <end position="56"/>
    </location>
</feature>
<accession>A0ABW1HNV7</accession>
<comment type="caution">
    <text evidence="6">The sequence shown here is derived from an EMBL/GenBank/DDBJ whole genome shotgun (WGS) entry which is preliminary data.</text>
</comment>
<protein>
    <submittedName>
        <fullName evidence="6">TetR/AcrR family transcriptional regulator</fullName>
    </submittedName>
</protein>
<dbReference type="Gene3D" id="1.10.357.10">
    <property type="entry name" value="Tetracycline Repressor, domain 2"/>
    <property type="match status" value="1"/>
</dbReference>
<dbReference type="Pfam" id="PF00440">
    <property type="entry name" value="TetR_N"/>
    <property type="match status" value="1"/>
</dbReference>
<gene>
    <name evidence="6" type="ORF">ACFPZ4_12290</name>
</gene>
<feature type="domain" description="HTH tetR-type" evidence="5">
    <location>
        <begin position="14"/>
        <end position="74"/>
    </location>
</feature>
<dbReference type="SUPFAM" id="SSF46689">
    <property type="entry name" value="Homeodomain-like"/>
    <property type="match status" value="1"/>
</dbReference>
<keyword evidence="7" id="KW-1185">Reference proteome</keyword>